<keyword evidence="7" id="KW-0472">Membrane</keyword>
<comment type="subcellular location">
    <subcellularLocation>
        <location evidence="1">Cell membrane</location>
        <topology evidence="1">Multi-pass membrane protein</topology>
    </subcellularLocation>
</comment>
<evidence type="ECO:0000256" key="7">
    <source>
        <dbReference type="ARBA" id="ARBA00023136"/>
    </source>
</evidence>
<keyword evidence="5" id="KW-0812">Transmembrane</keyword>
<protein>
    <submittedName>
        <fullName evidence="8">Permease</fullName>
    </submittedName>
</protein>
<dbReference type="GO" id="GO:0005886">
    <property type="term" value="C:plasma membrane"/>
    <property type="evidence" value="ECO:0007669"/>
    <property type="project" value="UniProtKB-SubCell"/>
</dbReference>
<dbReference type="KEGG" id="cace:CACET_c04170"/>
<dbReference type="GO" id="GO:0055085">
    <property type="term" value="P:transmembrane transport"/>
    <property type="evidence" value="ECO:0007669"/>
    <property type="project" value="InterPro"/>
</dbReference>
<accession>A0A0D8IEC2</accession>
<evidence type="ECO:0000256" key="4">
    <source>
        <dbReference type="ARBA" id="ARBA00022475"/>
    </source>
</evidence>
<keyword evidence="6" id="KW-1133">Transmembrane helix</keyword>
<dbReference type="InterPro" id="IPR004776">
    <property type="entry name" value="Mem_transp_PIN-like"/>
</dbReference>
<evidence type="ECO:0000256" key="6">
    <source>
        <dbReference type="ARBA" id="ARBA00022989"/>
    </source>
</evidence>
<dbReference type="STRING" id="84022.CACET_c04170"/>
<organism evidence="8 9">
    <name type="scientific">Clostridium aceticum</name>
    <dbReference type="NCBI Taxonomy" id="84022"/>
    <lineage>
        <taxon>Bacteria</taxon>
        <taxon>Bacillati</taxon>
        <taxon>Bacillota</taxon>
        <taxon>Clostridia</taxon>
        <taxon>Eubacteriales</taxon>
        <taxon>Clostridiaceae</taxon>
        <taxon>Clostridium</taxon>
    </lineage>
</organism>
<dbReference type="InterPro" id="IPR038770">
    <property type="entry name" value="Na+/solute_symporter_sf"/>
</dbReference>
<gene>
    <name evidence="8" type="ORF">CACET_c04170</name>
</gene>
<keyword evidence="3" id="KW-0813">Transport</keyword>
<evidence type="ECO:0000256" key="2">
    <source>
        <dbReference type="ARBA" id="ARBA00010145"/>
    </source>
</evidence>
<dbReference type="Pfam" id="PF03547">
    <property type="entry name" value="Mem_trans"/>
    <property type="match status" value="2"/>
</dbReference>
<name>A0A0D8IEC2_9CLOT</name>
<dbReference type="PANTHER" id="PTHR36838:SF1">
    <property type="entry name" value="SLR1864 PROTEIN"/>
    <property type="match status" value="1"/>
</dbReference>
<evidence type="ECO:0000256" key="5">
    <source>
        <dbReference type="ARBA" id="ARBA00022692"/>
    </source>
</evidence>
<dbReference type="PANTHER" id="PTHR36838">
    <property type="entry name" value="AUXIN EFFLUX CARRIER FAMILY PROTEIN"/>
    <property type="match status" value="1"/>
</dbReference>
<evidence type="ECO:0000256" key="1">
    <source>
        <dbReference type="ARBA" id="ARBA00004651"/>
    </source>
</evidence>
<keyword evidence="4" id="KW-1003">Cell membrane</keyword>
<dbReference type="RefSeq" id="WP_044823191.1">
    <property type="nucleotide sequence ID" value="NZ_CP009687.1"/>
</dbReference>
<dbReference type="EMBL" id="CP009687">
    <property type="protein sequence ID" value="AKL93933.1"/>
    <property type="molecule type" value="Genomic_DNA"/>
</dbReference>
<dbReference type="Proteomes" id="UP000035704">
    <property type="component" value="Chromosome"/>
</dbReference>
<sequence length="303" mass="34138">MEIFYVVNQVTVLAILMIIGYITRKKEILSDQLSNGLSSILIYIALPAMIISAFHFEFSIEMFKNIGLILILSTLIHVLLVVVNKLIFKKYEVDKRNVLNYFGIFPNAGFMGLPFILALYGETGVFYASIFMIPYHVLMWTYGQRLFAKAKDPSFMKALIIHPSILAIVIGLLTFIFSVNIPYVILRPMNMLSSMTTPIAMMIIGGKIADLKFHDLFSDKDVYIGCFVRLIVAPILTFALLKGMNLDFMLIKICVTIEVIPAAMTIVIFPEKYGGDTHFATKCVLMSHVLSIITIPIVFLLLQ</sequence>
<proteinExistence type="inferred from homology"/>
<evidence type="ECO:0000313" key="9">
    <source>
        <dbReference type="Proteomes" id="UP000035704"/>
    </source>
</evidence>
<dbReference type="PATRIC" id="fig|84022.5.peg.1677"/>
<dbReference type="OrthoDB" id="9798064at2"/>
<dbReference type="Gene3D" id="1.20.1530.20">
    <property type="match status" value="1"/>
</dbReference>
<reference evidence="8 9" key="1">
    <citation type="submission" date="2014-10" db="EMBL/GenBank/DDBJ databases">
        <title>Genome sequence of Clostridium aceticum DSM 1496.</title>
        <authorList>
            <person name="Poehlein A."/>
            <person name="Schiel-Bengelsdorf B."/>
            <person name="Gottschalk G."/>
            <person name="Duerre P."/>
            <person name="Daniel R."/>
        </authorList>
    </citation>
    <scope>NUCLEOTIDE SEQUENCE [LARGE SCALE GENOMIC DNA]</scope>
    <source>
        <strain evidence="8 9">DSM 1496</strain>
    </source>
</reference>
<dbReference type="AlphaFoldDB" id="A0A0D8IEC2"/>
<comment type="similarity">
    <text evidence="2">Belongs to the auxin efflux carrier (TC 2.A.69) family.</text>
</comment>
<keyword evidence="9" id="KW-1185">Reference proteome</keyword>
<evidence type="ECO:0000256" key="3">
    <source>
        <dbReference type="ARBA" id="ARBA00022448"/>
    </source>
</evidence>
<evidence type="ECO:0000313" key="8">
    <source>
        <dbReference type="EMBL" id="AKL93933.1"/>
    </source>
</evidence>